<dbReference type="Pfam" id="PF17906">
    <property type="entry name" value="HTH_48"/>
    <property type="match status" value="1"/>
</dbReference>
<evidence type="ECO:0000313" key="2">
    <source>
        <dbReference type="EMBL" id="KAI6646180.1"/>
    </source>
</evidence>
<dbReference type="Proteomes" id="UP001165289">
    <property type="component" value="Unassembled WGS sequence"/>
</dbReference>
<feature type="domain" description="Mos1 transposase HTH" evidence="1">
    <location>
        <begin position="14"/>
        <end position="63"/>
    </location>
</feature>
<keyword evidence="3" id="KW-1185">Reference proteome</keyword>
<dbReference type="GO" id="GO:0003676">
    <property type="term" value="F:nucleic acid binding"/>
    <property type="evidence" value="ECO:0007669"/>
    <property type="project" value="InterPro"/>
</dbReference>
<evidence type="ECO:0000259" key="1">
    <source>
        <dbReference type="Pfam" id="PF17906"/>
    </source>
</evidence>
<dbReference type="Gene3D" id="3.30.420.10">
    <property type="entry name" value="Ribonuclease H-like superfamily/Ribonuclease H"/>
    <property type="match status" value="1"/>
</dbReference>
<dbReference type="AlphaFoldDB" id="A0AAV7JBW3"/>
<reference evidence="2 3" key="1">
    <citation type="journal article" date="2023" name="BMC Biol.">
        <title>The compact genome of the sponge Oopsacas minuta (Hexactinellida) is lacking key metazoan core genes.</title>
        <authorList>
            <person name="Santini S."/>
            <person name="Schenkelaars Q."/>
            <person name="Jourda C."/>
            <person name="Duchesne M."/>
            <person name="Belahbib H."/>
            <person name="Rocher C."/>
            <person name="Selva M."/>
            <person name="Riesgo A."/>
            <person name="Vervoort M."/>
            <person name="Leys S.P."/>
            <person name="Kodjabachian L."/>
            <person name="Le Bivic A."/>
            <person name="Borchiellini C."/>
            <person name="Claverie J.M."/>
            <person name="Renard E."/>
        </authorList>
    </citation>
    <scope>NUCLEOTIDE SEQUENCE [LARGE SCALE GENOMIC DNA]</scope>
    <source>
        <strain evidence="2">SPO-2</strain>
    </source>
</reference>
<accession>A0AAV7JBW3</accession>
<dbReference type="InterPro" id="IPR001888">
    <property type="entry name" value="Transposase_1"/>
</dbReference>
<organism evidence="2 3">
    <name type="scientific">Oopsacas minuta</name>
    <dbReference type="NCBI Taxonomy" id="111878"/>
    <lineage>
        <taxon>Eukaryota</taxon>
        <taxon>Metazoa</taxon>
        <taxon>Porifera</taxon>
        <taxon>Hexactinellida</taxon>
        <taxon>Hexasterophora</taxon>
        <taxon>Lyssacinosida</taxon>
        <taxon>Leucopsacidae</taxon>
        <taxon>Oopsacas</taxon>
    </lineage>
</organism>
<dbReference type="PANTHER" id="PTHR46060:SF1">
    <property type="entry name" value="MARINER MOS1 TRANSPOSASE-LIKE PROTEIN"/>
    <property type="match status" value="1"/>
</dbReference>
<sequence>MDSLVAKSPIQLSRRDIRAIILFQFQLLKRIKECHENFCTAFPNNKVSAATVKIWYREFKCGNFHLEDQPRPGPPSYAVTEGIVESIEDMVIADPNVTYEKIQHEIGISSGQCTPFYTNPFSYVNFVPAGSNISITLKQKQNRVKRCHEMFKKFNNGNSRDVSKIITGDETWIYHYDPETKQQSRQWCEIGEGPQTKVRRTQYTKKQMYAILVNTTGVKTVIPLEPGKTINSTWHTESCLPLIIKAINLQCTGTGLRGTFLHHDNARFSYIKVTRQFKEESGLHILSHTLILQI</sequence>
<dbReference type="InterPro" id="IPR036397">
    <property type="entry name" value="RNaseH_sf"/>
</dbReference>
<dbReference type="InterPro" id="IPR041426">
    <property type="entry name" value="Mos1_HTH"/>
</dbReference>
<dbReference type="PANTHER" id="PTHR46060">
    <property type="entry name" value="MARINER MOS1 TRANSPOSASE-LIKE PROTEIN"/>
    <property type="match status" value="1"/>
</dbReference>
<proteinExistence type="predicted"/>
<dbReference type="Pfam" id="PF01359">
    <property type="entry name" value="Transposase_1"/>
    <property type="match status" value="1"/>
</dbReference>
<dbReference type="EMBL" id="JAKMXF010000360">
    <property type="protein sequence ID" value="KAI6646180.1"/>
    <property type="molecule type" value="Genomic_DNA"/>
</dbReference>
<comment type="caution">
    <text evidence="2">The sequence shown here is derived from an EMBL/GenBank/DDBJ whole genome shotgun (WGS) entry which is preliminary data.</text>
</comment>
<name>A0AAV7JBW3_9METZ</name>
<dbReference type="Gene3D" id="1.10.10.1450">
    <property type="match status" value="1"/>
</dbReference>
<dbReference type="InterPro" id="IPR052709">
    <property type="entry name" value="Transposase-MT_Hybrid"/>
</dbReference>
<protein>
    <submittedName>
        <fullName evidence="2">Mariner transposase</fullName>
    </submittedName>
</protein>
<evidence type="ECO:0000313" key="3">
    <source>
        <dbReference type="Proteomes" id="UP001165289"/>
    </source>
</evidence>
<gene>
    <name evidence="2" type="ORF">LOD99_9387</name>
</gene>